<evidence type="ECO:0000256" key="1">
    <source>
        <dbReference type="ARBA" id="ARBA00004167"/>
    </source>
</evidence>
<comment type="subcellular location">
    <subcellularLocation>
        <location evidence="1">Membrane</location>
        <topology evidence="1">Single-pass membrane protein</topology>
    </subcellularLocation>
</comment>
<organism evidence="6">
    <name type="scientific">Solibacter usitatus (strain Ellin6076)</name>
    <dbReference type="NCBI Taxonomy" id="234267"/>
    <lineage>
        <taxon>Bacteria</taxon>
        <taxon>Pseudomonadati</taxon>
        <taxon>Acidobacteriota</taxon>
        <taxon>Terriglobia</taxon>
        <taxon>Bryobacterales</taxon>
        <taxon>Solibacteraceae</taxon>
        <taxon>Candidatus Solibacter</taxon>
    </lineage>
</organism>
<evidence type="ECO:0000256" key="5">
    <source>
        <dbReference type="SAM" id="Phobius"/>
    </source>
</evidence>
<dbReference type="EMBL" id="CP000473">
    <property type="protein sequence ID" value="ABJ85851.1"/>
    <property type="molecule type" value="Genomic_DNA"/>
</dbReference>
<dbReference type="Pfam" id="PF04228">
    <property type="entry name" value="Zn_peptidase"/>
    <property type="match status" value="1"/>
</dbReference>
<evidence type="ECO:0000313" key="6">
    <source>
        <dbReference type="EMBL" id="ABJ85851.1"/>
    </source>
</evidence>
<dbReference type="FunCoup" id="Q01WW4">
    <property type="interactions" value="91"/>
</dbReference>
<proteinExistence type="predicted"/>
<name>Q01WW4_SOLUE</name>
<evidence type="ECO:0008006" key="7">
    <source>
        <dbReference type="Google" id="ProtNLM"/>
    </source>
</evidence>
<dbReference type="eggNOG" id="COG2321">
    <property type="taxonomic scope" value="Bacteria"/>
</dbReference>
<evidence type="ECO:0000256" key="4">
    <source>
        <dbReference type="ARBA" id="ARBA00023136"/>
    </source>
</evidence>
<dbReference type="PANTHER" id="PTHR30168:SF0">
    <property type="entry name" value="INNER MEMBRANE PROTEIN"/>
    <property type="match status" value="1"/>
</dbReference>
<evidence type="ECO:0000256" key="2">
    <source>
        <dbReference type="ARBA" id="ARBA00022692"/>
    </source>
</evidence>
<dbReference type="InParanoid" id="Q01WW4"/>
<accession>Q01WW4</accession>
<feature type="transmembrane region" description="Helical" evidence="5">
    <location>
        <begin position="6"/>
        <end position="21"/>
    </location>
</feature>
<dbReference type="PANTHER" id="PTHR30168">
    <property type="entry name" value="PUTATIVE MEMBRANE PROTEIN YPFJ"/>
    <property type="match status" value="1"/>
</dbReference>
<protein>
    <recommendedName>
        <fullName evidence="7">Neutral zinc metallopeptidase</fullName>
    </recommendedName>
</protein>
<keyword evidence="3 5" id="KW-1133">Transmembrane helix</keyword>
<keyword evidence="2 5" id="KW-0812">Transmembrane</keyword>
<dbReference type="KEGG" id="sus:Acid_4892"/>
<dbReference type="AlphaFoldDB" id="Q01WW4"/>
<gene>
    <name evidence="6" type="ordered locus">Acid_4892</name>
</gene>
<dbReference type="GO" id="GO:0016020">
    <property type="term" value="C:membrane"/>
    <property type="evidence" value="ECO:0007669"/>
    <property type="project" value="UniProtKB-SubCell"/>
</dbReference>
<evidence type="ECO:0000256" key="3">
    <source>
        <dbReference type="ARBA" id="ARBA00022989"/>
    </source>
</evidence>
<keyword evidence="4 5" id="KW-0472">Membrane</keyword>
<dbReference type="InterPro" id="IPR007343">
    <property type="entry name" value="Uncharacterised_pept_Zn_put"/>
</dbReference>
<dbReference type="STRING" id="234267.Acid_4892"/>
<sequence>MGGAPLGIGGMIVLVLLSLIFKRDFVSMFSGSQGVAPTINQASRSVEGGRAEAKQVQFVSFVLDDAQSTWDRVLPQQSKVPYRHAKLVLFRDATESACGLAQSATGPFYCPADEKVYVDLGFFDELGNRFGAPGEFAQAYVLAHEIGHHVQKVLGISGKVHALQQSDPSEANPLSVSLELQADCLAGVWANSTAQRDLIEQQDVEAGIRAAGAVGDDRLQRMAGRRVSPENFTHGSSAQRAEWFQRGLASGDLAQCNTFAGR</sequence>
<reference evidence="6" key="1">
    <citation type="submission" date="2006-10" db="EMBL/GenBank/DDBJ databases">
        <title>Complete sequence of Solibacter usitatus Ellin6076.</title>
        <authorList>
            <consortium name="US DOE Joint Genome Institute"/>
            <person name="Copeland A."/>
            <person name="Lucas S."/>
            <person name="Lapidus A."/>
            <person name="Barry K."/>
            <person name="Detter J.C."/>
            <person name="Glavina del Rio T."/>
            <person name="Hammon N."/>
            <person name="Israni S."/>
            <person name="Dalin E."/>
            <person name="Tice H."/>
            <person name="Pitluck S."/>
            <person name="Thompson L.S."/>
            <person name="Brettin T."/>
            <person name="Bruce D."/>
            <person name="Han C."/>
            <person name="Tapia R."/>
            <person name="Gilna P."/>
            <person name="Schmutz J."/>
            <person name="Larimer F."/>
            <person name="Land M."/>
            <person name="Hauser L."/>
            <person name="Kyrpides N."/>
            <person name="Mikhailova N."/>
            <person name="Janssen P.H."/>
            <person name="Kuske C.R."/>
            <person name="Richardson P."/>
        </authorList>
    </citation>
    <scope>NUCLEOTIDE SEQUENCE</scope>
    <source>
        <strain evidence="6">Ellin6076</strain>
    </source>
</reference>
<dbReference type="HOGENOM" id="CLU_059329_0_0_0"/>